<dbReference type="PRINTS" id="PR00105">
    <property type="entry name" value="C5METTRFRASE"/>
</dbReference>
<evidence type="ECO:0000256" key="2">
    <source>
        <dbReference type="ARBA" id="ARBA00022603"/>
    </source>
</evidence>
<accession>A0A1U7I3B7</accession>
<dbReference type="SUPFAM" id="SSF53335">
    <property type="entry name" value="S-adenosyl-L-methionine-dependent methyltransferases"/>
    <property type="match status" value="1"/>
</dbReference>
<dbReference type="Pfam" id="PF00145">
    <property type="entry name" value="DNA_methylase"/>
    <property type="match status" value="1"/>
</dbReference>
<gene>
    <name evidence="8" type="ORF">NIES2119_30630</name>
</gene>
<dbReference type="InterPro" id="IPR050390">
    <property type="entry name" value="C5-Methyltransferase"/>
</dbReference>
<dbReference type="GO" id="GO:0003677">
    <property type="term" value="F:DNA binding"/>
    <property type="evidence" value="ECO:0007669"/>
    <property type="project" value="TreeGrafter"/>
</dbReference>
<proteinExistence type="inferred from homology"/>
<evidence type="ECO:0000313" key="8">
    <source>
        <dbReference type="EMBL" id="OKH30603.1"/>
    </source>
</evidence>
<dbReference type="PROSITE" id="PS51679">
    <property type="entry name" value="SAM_MT_C5"/>
    <property type="match status" value="1"/>
</dbReference>
<evidence type="ECO:0000256" key="4">
    <source>
        <dbReference type="ARBA" id="ARBA00022691"/>
    </source>
</evidence>
<evidence type="ECO:0000256" key="3">
    <source>
        <dbReference type="ARBA" id="ARBA00022679"/>
    </source>
</evidence>
<evidence type="ECO:0000256" key="6">
    <source>
        <dbReference type="PROSITE-ProRule" id="PRU01016"/>
    </source>
</evidence>
<evidence type="ECO:0000256" key="7">
    <source>
        <dbReference type="RuleBase" id="RU000416"/>
    </source>
</evidence>
<dbReference type="EC" id="2.1.1.37" evidence="1"/>
<dbReference type="Proteomes" id="UP000185860">
    <property type="component" value="Unassembled WGS sequence"/>
</dbReference>
<dbReference type="EMBL" id="MRCE01000062">
    <property type="protein sequence ID" value="OKH30603.1"/>
    <property type="molecule type" value="Genomic_DNA"/>
</dbReference>
<dbReference type="PANTHER" id="PTHR10629:SF52">
    <property type="entry name" value="DNA (CYTOSINE-5)-METHYLTRANSFERASE 1"/>
    <property type="match status" value="1"/>
</dbReference>
<dbReference type="InterPro" id="IPR029063">
    <property type="entry name" value="SAM-dependent_MTases_sf"/>
</dbReference>
<dbReference type="AlphaFoldDB" id="A0A1U7I3B7"/>
<keyword evidence="3 6" id="KW-0808">Transferase</keyword>
<protein>
    <recommendedName>
        <fullName evidence="1">DNA (cytosine-5-)-methyltransferase</fullName>
        <ecNumber evidence="1">2.1.1.37</ecNumber>
    </recommendedName>
</protein>
<feature type="active site" evidence="6">
    <location>
        <position position="83"/>
    </location>
</feature>
<dbReference type="InterPro" id="IPR031303">
    <property type="entry name" value="C5_meth_CS"/>
</dbReference>
<comment type="caution">
    <text evidence="8">The sequence shown here is derived from an EMBL/GenBank/DDBJ whole genome shotgun (WGS) entry which is preliminary data.</text>
</comment>
<dbReference type="STRING" id="454136.NIES2119_30630"/>
<dbReference type="GO" id="GO:0044027">
    <property type="term" value="P:negative regulation of gene expression via chromosomal CpG island methylation"/>
    <property type="evidence" value="ECO:0007669"/>
    <property type="project" value="TreeGrafter"/>
</dbReference>
<dbReference type="REBASE" id="191776">
    <property type="entry name" value="M.PamM71ORF30630P"/>
</dbReference>
<dbReference type="OrthoDB" id="9813719at2"/>
<dbReference type="PANTHER" id="PTHR10629">
    <property type="entry name" value="CYTOSINE-SPECIFIC METHYLTRANSFERASE"/>
    <property type="match status" value="1"/>
</dbReference>
<organism evidence="8 9">
    <name type="scientific">[Phormidium ambiguum] IAM M-71</name>
    <dbReference type="NCBI Taxonomy" id="454136"/>
    <lineage>
        <taxon>Bacteria</taxon>
        <taxon>Bacillati</taxon>
        <taxon>Cyanobacteriota</taxon>
        <taxon>Cyanophyceae</taxon>
        <taxon>Oscillatoriophycideae</taxon>
        <taxon>Aerosakkonematales</taxon>
        <taxon>Aerosakkonemataceae</taxon>
        <taxon>Floridanema</taxon>
    </lineage>
</organism>
<dbReference type="InterPro" id="IPR001525">
    <property type="entry name" value="C5_MeTfrase"/>
</dbReference>
<evidence type="ECO:0000256" key="1">
    <source>
        <dbReference type="ARBA" id="ARBA00011975"/>
    </source>
</evidence>
<name>A0A1U7I3B7_9CYAN</name>
<keyword evidence="5" id="KW-0680">Restriction system</keyword>
<sequence>MGLKALDLFCGMGGLSWGLKATGVIQPLWAVDNYKPATTIYQCNLPNANVLNIDISKKANIRDLITKVQFSKGVDLVVGGSPCRGFTQIRNGQDTHSDPHNRLTIKFAEIVRELNPLAFIYENVPQLKNSRVFQPFLRKLKGRNSYRVTYEVVEAANFGNPSRRTRLFVVGLRWDLERVPVIPTGLNIPHHQFWLNRDEQNGKIVYCPKLEEPWRSRLLDPNDPQLVNVEQAISDLPILEVNTTGAFCPYATPPQSAYQKWARQEIQETDGHAVPRIRPETRARLKAIVPGGNWRDLPEPLTYKIPDDPTSGQLRRSHYSAYRRLLPEGHSPTVQGHADFAYHYKYERALTPRELARLMGFTDDFRLGHEYHSVVQGIGNAVPPILAYSIANSLLAQLD</sequence>
<dbReference type="GO" id="GO:0032259">
    <property type="term" value="P:methylation"/>
    <property type="evidence" value="ECO:0007669"/>
    <property type="project" value="UniProtKB-KW"/>
</dbReference>
<evidence type="ECO:0000313" key="9">
    <source>
        <dbReference type="Proteomes" id="UP000185860"/>
    </source>
</evidence>
<evidence type="ECO:0000256" key="5">
    <source>
        <dbReference type="ARBA" id="ARBA00022747"/>
    </source>
</evidence>
<keyword evidence="4 6" id="KW-0949">S-adenosyl-L-methionine</keyword>
<dbReference type="GO" id="GO:0003886">
    <property type="term" value="F:DNA (cytosine-5-)-methyltransferase activity"/>
    <property type="evidence" value="ECO:0007669"/>
    <property type="project" value="UniProtKB-EC"/>
</dbReference>
<keyword evidence="2 6" id="KW-0489">Methyltransferase</keyword>
<dbReference type="PROSITE" id="PS00095">
    <property type="entry name" value="C5_MTASE_2"/>
    <property type="match status" value="1"/>
</dbReference>
<dbReference type="NCBIfam" id="TIGR00675">
    <property type="entry name" value="dcm"/>
    <property type="match status" value="1"/>
</dbReference>
<dbReference type="Gene3D" id="3.40.50.150">
    <property type="entry name" value="Vaccinia Virus protein VP39"/>
    <property type="match status" value="1"/>
</dbReference>
<reference evidence="8 9" key="1">
    <citation type="submission" date="2016-11" db="EMBL/GenBank/DDBJ databases">
        <title>Draft Genome Sequences of Nine Cyanobacterial Strains from Diverse Habitats.</title>
        <authorList>
            <person name="Zhu T."/>
            <person name="Hou S."/>
            <person name="Lu X."/>
            <person name="Hess W.R."/>
        </authorList>
    </citation>
    <scope>NUCLEOTIDE SEQUENCE [LARGE SCALE GENOMIC DNA]</scope>
    <source>
        <strain evidence="8 9">IAM M-71</strain>
    </source>
</reference>
<dbReference type="GO" id="GO:0009307">
    <property type="term" value="P:DNA restriction-modification system"/>
    <property type="evidence" value="ECO:0007669"/>
    <property type="project" value="UniProtKB-KW"/>
</dbReference>
<comment type="similarity">
    <text evidence="6 7">Belongs to the class I-like SAM-binding methyltransferase superfamily. C5-methyltransferase family.</text>
</comment>
<dbReference type="RefSeq" id="WP_073597275.1">
    <property type="nucleotide sequence ID" value="NZ_MRCE01000062.1"/>
</dbReference>
<dbReference type="Gene3D" id="3.90.120.10">
    <property type="entry name" value="DNA Methylase, subunit A, domain 2"/>
    <property type="match status" value="1"/>
</dbReference>